<sequence length="1053" mass="114653">MPQALRFLTNGGTTGREILARDWSGTSLGPIADWPVSLRTTLATMLTCPAPMYLAWGPDLVSLFNDPYRPILGIRLPGALGRPFRELWADLWDDIGPLCDRALSGEGVSVRNLPLTMNRQGTPEATWWSFTYSPVHDDSGAVAGMLCITGETTAQVLAERERRESEERLEMALSAGNSIGTWDWDVRADRVTADARFARLYGVDPAKAAAGAPIAEFFGGIHPDDLGHVRAAIAGAMRAGGDFASEYRLVRPDGVRWVAAQGRCILAEDGSPLRFPGVTFDITERRRASDALVASEARLRAVFEAVPVGLVIAEAPSGRVVGANARVAEILRHPVHDTPDIASHERWVAFHPDGRQVRAAEYPLARTVLTGEAAAAEVLYRRGDGTSAWVRLASAPIRDGGGGLRGAVVAIDDIDARRTAEEAVRAGARELRLVADALPNLIAFIDTGLVYRFANAAYEAWFGRPLDRVVGYHVRDLVGEAGFQERRTALEAVLAGREIHLELEWPHPNGEPRTADIRYIPRRRADGTVDGFYAFVQDITDRKRIEASLTRQVEARTRERNRLWETTTDLMGTAGLDGYLKAVNPAWTRALGWSREELLSRPFLDIIDSADHAETGDVVGRLAAGETVDGFVDQIIRQDGQRVTVMWNAVPEGDLFYIVGRDITDQREAEELLRQAQKMEAVGQLTGGLAHDFNNLLTGIVGSLDLMQTRIRQGRTEQIEKYANAALSSANRAAALTHRLLAFARRQPLEPKPTDANGLIAGMEDLLRRTLSERVNLEIVTAGGLWLTLCDPHQLESAVLNLAINARDAMPDGGRLVIETCNTHLDRAYARLHPGVAAGQYICICVTDTGTGMSPDVAAKAFDPFFTTKPLGQGTGLGLSMIYGFAKQSEGHAKIYSEPGAGSTIKIYLPRYRGSAATEAMMPAPGPVPRAERGETVLVVEDEAVVRDLIVEVLHDLGYRALEAVDGPAGLAILLSPERIDLLVTDVGLPGLNGRQMVDQTRDARPDLKVLFITGYAENAMFGNGGLDPGMQMITKPFPVETLATRIREMIEG</sequence>
<comment type="catalytic activity">
    <reaction evidence="1">
        <text>ATP + protein L-histidine = ADP + protein N-phospho-L-histidine.</text>
        <dbReference type="EC" id="2.7.13.3"/>
    </reaction>
</comment>
<dbReference type="PRINTS" id="PR00344">
    <property type="entry name" value="BCTRLSENSOR"/>
</dbReference>
<dbReference type="EC" id="2.7.13.3" evidence="2"/>
<keyword evidence="12" id="KW-1185">Reference proteome</keyword>
<dbReference type="SMART" id="SM00387">
    <property type="entry name" value="HATPase_c"/>
    <property type="match status" value="1"/>
</dbReference>
<dbReference type="PANTHER" id="PTHR43304">
    <property type="entry name" value="PHYTOCHROME-LIKE PROTEIN CPH1"/>
    <property type="match status" value="1"/>
</dbReference>
<dbReference type="PROSITE" id="PS50112">
    <property type="entry name" value="PAS"/>
    <property type="match status" value="1"/>
</dbReference>
<dbReference type="InterPro" id="IPR001789">
    <property type="entry name" value="Sig_transdc_resp-reg_receiver"/>
</dbReference>
<evidence type="ECO:0000256" key="4">
    <source>
        <dbReference type="ARBA" id="ARBA00022679"/>
    </source>
</evidence>
<dbReference type="SMART" id="SM00086">
    <property type="entry name" value="PAC"/>
    <property type="match status" value="4"/>
</dbReference>
<dbReference type="InterPro" id="IPR036890">
    <property type="entry name" value="HATPase_C_sf"/>
</dbReference>
<evidence type="ECO:0000313" key="12">
    <source>
        <dbReference type="Proteomes" id="UP001055057"/>
    </source>
</evidence>
<evidence type="ECO:0000313" key="11">
    <source>
        <dbReference type="EMBL" id="GJE58906.1"/>
    </source>
</evidence>
<dbReference type="InterPro" id="IPR011006">
    <property type="entry name" value="CheY-like_superfamily"/>
</dbReference>
<evidence type="ECO:0000256" key="3">
    <source>
        <dbReference type="ARBA" id="ARBA00022553"/>
    </source>
</evidence>
<dbReference type="CDD" id="cd18161">
    <property type="entry name" value="REC_hyHK_blue-like"/>
    <property type="match status" value="1"/>
</dbReference>
<dbReference type="Gene3D" id="1.10.287.130">
    <property type="match status" value="1"/>
</dbReference>
<dbReference type="PROSITE" id="PS50109">
    <property type="entry name" value="HIS_KIN"/>
    <property type="match status" value="1"/>
</dbReference>
<dbReference type="Gene3D" id="3.30.565.10">
    <property type="entry name" value="Histidine kinase-like ATPase, C-terminal domain"/>
    <property type="match status" value="1"/>
</dbReference>
<dbReference type="InterPro" id="IPR003661">
    <property type="entry name" value="HisK_dim/P_dom"/>
</dbReference>
<dbReference type="PANTHER" id="PTHR43304:SF1">
    <property type="entry name" value="PAC DOMAIN-CONTAINING PROTEIN"/>
    <property type="match status" value="1"/>
</dbReference>
<feature type="domain" description="PAC" evidence="10">
    <location>
        <begin position="374"/>
        <end position="426"/>
    </location>
</feature>
<dbReference type="Gene3D" id="3.40.50.2300">
    <property type="match status" value="1"/>
</dbReference>
<evidence type="ECO:0000259" key="8">
    <source>
        <dbReference type="PROSITE" id="PS50110"/>
    </source>
</evidence>
<feature type="domain" description="PAC" evidence="10">
    <location>
        <begin position="499"/>
        <end position="551"/>
    </location>
</feature>
<feature type="domain" description="PAS" evidence="9">
    <location>
        <begin position="556"/>
        <end position="626"/>
    </location>
</feature>
<dbReference type="CDD" id="cd00130">
    <property type="entry name" value="PAS"/>
    <property type="match status" value="4"/>
</dbReference>
<dbReference type="CDD" id="cd16919">
    <property type="entry name" value="HATPase_CckA-like"/>
    <property type="match status" value="1"/>
</dbReference>
<dbReference type="Pfam" id="PF08447">
    <property type="entry name" value="PAS_3"/>
    <property type="match status" value="1"/>
</dbReference>
<dbReference type="SUPFAM" id="SSF52172">
    <property type="entry name" value="CheY-like"/>
    <property type="match status" value="1"/>
</dbReference>
<dbReference type="InterPro" id="IPR035965">
    <property type="entry name" value="PAS-like_dom_sf"/>
</dbReference>
<dbReference type="InterPro" id="IPR036097">
    <property type="entry name" value="HisK_dim/P_sf"/>
</dbReference>
<dbReference type="InterPro" id="IPR013656">
    <property type="entry name" value="PAS_4"/>
</dbReference>
<dbReference type="PROSITE" id="PS50110">
    <property type="entry name" value="RESPONSE_REGULATORY"/>
    <property type="match status" value="1"/>
</dbReference>
<dbReference type="SMART" id="SM00448">
    <property type="entry name" value="REC"/>
    <property type="match status" value="1"/>
</dbReference>
<dbReference type="SMART" id="SM00388">
    <property type="entry name" value="HisKA"/>
    <property type="match status" value="1"/>
</dbReference>
<reference evidence="11" key="1">
    <citation type="journal article" date="2021" name="Front. Microbiol.">
        <title>Comprehensive Comparative Genomics and Phenotyping of Methylobacterium Species.</title>
        <authorList>
            <person name="Alessa O."/>
            <person name="Ogura Y."/>
            <person name="Fujitani Y."/>
            <person name="Takami H."/>
            <person name="Hayashi T."/>
            <person name="Sahin N."/>
            <person name="Tani A."/>
        </authorList>
    </citation>
    <scope>NUCLEOTIDE SEQUENCE</scope>
    <source>
        <strain evidence="11">DSM 23632</strain>
    </source>
</reference>
<dbReference type="Gene3D" id="3.30.450.20">
    <property type="entry name" value="PAS domain"/>
    <property type="match status" value="5"/>
</dbReference>
<feature type="domain" description="Response regulatory" evidence="8">
    <location>
        <begin position="936"/>
        <end position="1051"/>
    </location>
</feature>
<evidence type="ECO:0000256" key="1">
    <source>
        <dbReference type="ARBA" id="ARBA00000085"/>
    </source>
</evidence>
<dbReference type="GO" id="GO:0016301">
    <property type="term" value="F:kinase activity"/>
    <property type="evidence" value="ECO:0007669"/>
    <property type="project" value="UniProtKB-KW"/>
</dbReference>
<dbReference type="PROSITE" id="PS00124">
    <property type="entry name" value="FBPASE"/>
    <property type="match status" value="1"/>
</dbReference>
<dbReference type="SUPFAM" id="SSF55874">
    <property type="entry name" value="ATPase domain of HSP90 chaperone/DNA topoisomerase II/histidine kinase"/>
    <property type="match status" value="1"/>
</dbReference>
<protein>
    <recommendedName>
        <fullName evidence="2">histidine kinase</fullName>
        <ecNumber evidence="2">2.7.13.3</ecNumber>
    </recommendedName>
</protein>
<dbReference type="InterPro" id="IPR000700">
    <property type="entry name" value="PAS-assoc_C"/>
</dbReference>
<dbReference type="RefSeq" id="WP_238181502.1">
    <property type="nucleotide sequence ID" value="NZ_BPRB01000056.1"/>
</dbReference>
<comment type="caution">
    <text evidence="11">The sequence shown here is derived from an EMBL/GenBank/DDBJ whole genome shotgun (WGS) entry which is preliminary data.</text>
</comment>
<feature type="modified residue" description="4-aspartylphosphate" evidence="6">
    <location>
        <position position="986"/>
    </location>
</feature>
<dbReference type="InterPro" id="IPR005467">
    <property type="entry name" value="His_kinase_dom"/>
</dbReference>
<accession>A0ABQ4TUC4</accession>
<dbReference type="Proteomes" id="UP001055057">
    <property type="component" value="Unassembled WGS sequence"/>
</dbReference>
<dbReference type="Pfam" id="PF00072">
    <property type="entry name" value="Response_reg"/>
    <property type="match status" value="1"/>
</dbReference>
<dbReference type="InterPro" id="IPR003594">
    <property type="entry name" value="HATPase_dom"/>
</dbReference>
<dbReference type="SUPFAM" id="SSF47384">
    <property type="entry name" value="Homodimeric domain of signal transducing histidine kinase"/>
    <property type="match status" value="1"/>
</dbReference>
<dbReference type="Pfam" id="PF08448">
    <property type="entry name" value="PAS_4"/>
    <property type="match status" value="4"/>
</dbReference>
<dbReference type="Pfam" id="PF02518">
    <property type="entry name" value="HATPase_c"/>
    <property type="match status" value="1"/>
</dbReference>
<dbReference type="InterPro" id="IPR013655">
    <property type="entry name" value="PAS_fold_3"/>
</dbReference>
<dbReference type="NCBIfam" id="TIGR00229">
    <property type="entry name" value="sensory_box"/>
    <property type="match status" value="3"/>
</dbReference>
<dbReference type="InterPro" id="IPR020548">
    <property type="entry name" value="Fructose_bisphosphatase_AS"/>
</dbReference>
<evidence type="ECO:0000256" key="6">
    <source>
        <dbReference type="PROSITE-ProRule" id="PRU00169"/>
    </source>
</evidence>
<evidence type="ECO:0000259" key="9">
    <source>
        <dbReference type="PROSITE" id="PS50112"/>
    </source>
</evidence>
<dbReference type="InterPro" id="IPR052162">
    <property type="entry name" value="Sensor_kinase/Photoreceptor"/>
</dbReference>
<organism evidence="11 12">
    <name type="scientific">Methylobacterium trifolii</name>
    <dbReference type="NCBI Taxonomy" id="1003092"/>
    <lineage>
        <taxon>Bacteria</taxon>
        <taxon>Pseudomonadati</taxon>
        <taxon>Pseudomonadota</taxon>
        <taxon>Alphaproteobacteria</taxon>
        <taxon>Hyphomicrobiales</taxon>
        <taxon>Methylobacteriaceae</taxon>
        <taxon>Methylobacterium</taxon>
    </lineage>
</organism>
<dbReference type="EMBL" id="BPRB01000056">
    <property type="protein sequence ID" value="GJE58906.1"/>
    <property type="molecule type" value="Genomic_DNA"/>
</dbReference>
<dbReference type="SUPFAM" id="SSF55785">
    <property type="entry name" value="PYP-like sensor domain (PAS domain)"/>
    <property type="match status" value="5"/>
</dbReference>
<dbReference type="InterPro" id="IPR004358">
    <property type="entry name" value="Sig_transdc_His_kin-like_C"/>
</dbReference>
<dbReference type="Pfam" id="PF00512">
    <property type="entry name" value="HisKA"/>
    <property type="match status" value="1"/>
</dbReference>
<name>A0ABQ4TUC4_9HYPH</name>
<keyword evidence="4" id="KW-0808">Transferase</keyword>
<proteinExistence type="predicted"/>
<evidence type="ECO:0000256" key="2">
    <source>
        <dbReference type="ARBA" id="ARBA00012438"/>
    </source>
</evidence>
<evidence type="ECO:0000259" key="10">
    <source>
        <dbReference type="PROSITE" id="PS50113"/>
    </source>
</evidence>
<evidence type="ECO:0000259" key="7">
    <source>
        <dbReference type="PROSITE" id="PS50109"/>
    </source>
</evidence>
<dbReference type="PROSITE" id="PS50113">
    <property type="entry name" value="PAC"/>
    <property type="match status" value="3"/>
</dbReference>
<keyword evidence="3 6" id="KW-0597">Phosphoprotein</keyword>
<dbReference type="Gene3D" id="2.10.70.100">
    <property type="match status" value="1"/>
</dbReference>
<keyword evidence="5 11" id="KW-0418">Kinase</keyword>
<feature type="domain" description="Histidine kinase" evidence="7">
    <location>
        <begin position="688"/>
        <end position="913"/>
    </location>
</feature>
<gene>
    <name evidence="11" type="primary">rcsC_7</name>
    <name evidence="11" type="ORF">MPOCJGCO_0991</name>
</gene>
<dbReference type="InterPro" id="IPR001610">
    <property type="entry name" value="PAC"/>
</dbReference>
<evidence type="ECO:0000256" key="5">
    <source>
        <dbReference type="ARBA" id="ARBA00022777"/>
    </source>
</evidence>
<reference evidence="11" key="2">
    <citation type="submission" date="2021-08" db="EMBL/GenBank/DDBJ databases">
        <authorList>
            <person name="Tani A."/>
            <person name="Ola A."/>
            <person name="Ogura Y."/>
            <person name="Katsura K."/>
            <person name="Hayashi T."/>
        </authorList>
    </citation>
    <scope>NUCLEOTIDE SEQUENCE</scope>
    <source>
        <strain evidence="11">DSM 23632</strain>
    </source>
</reference>
<dbReference type="CDD" id="cd00082">
    <property type="entry name" value="HisKA"/>
    <property type="match status" value="1"/>
</dbReference>
<feature type="domain" description="PAC" evidence="10">
    <location>
        <begin position="243"/>
        <end position="294"/>
    </location>
</feature>
<dbReference type="InterPro" id="IPR000014">
    <property type="entry name" value="PAS"/>
</dbReference>
<dbReference type="SMART" id="SM00091">
    <property type="entry name" value="PAS"/>
    <property type="match status" value="4"/>
</dbReference>